<name>A0AAE3GWL0_9CYAN</name>
<reference evidence="4" key="1">
    <citation type="submission" date="2022-06" db="EMBL/GenBank/DDBJ databases">
        <title>New cyanobacteria of genus Symplocastrum in benthos of Lake Baikal.</title>
        <authorList>
            <person name="Sorokovikova E."/>
            <person name="Tikhonova I."/>
            <person name="Krasnopeev A."/>
            <person name="Evseev P."/>
            <person name="Gladkikh A."/>
            <person name="Belykh O."/>
        </authorList>
    </citation>
    <scope>NUCLEOTIDE SEQUENCE</scope>
    <source>
        <strain evidence="4">BBK-W-15</strain>
    </source>
</reference>
<dbReference type="AlphaFoldDB" id="A0AAE3GWL0"/>
<dbReference type="SUPFAM" id="SSF55729">
    <property type="entry name" value="Acyl-CoA N-acyltransferases (Nat)"/>
    <property type="match status" value="1"/>
</dbReference>
<dbReference type="InterPro" id="IPR000182">
    <property type="entry name" value="GNAT_dom"/>
</dbReference>
<keyword evidence="1" id="KW-0808">Transferase</keyword>
<gene>
    <name evidence="4" type="ORF">NJ959_26790</name>
</gene>
<keyword evidence="2" id="KW-0012">Acyltransferase</keyword>
<dbReference type="Pfam" id="PF00583">
    <property type="entry name" value="Acetyltransf_1"/>
    <property type="match status" value="1"/>
</dbReference>
<evidence type="ECO:0000256" key="2">
    <source>
        <dbReference type="ARBA" id="ARBA00023315"/>
    </source>
</evidence>
<dbReference type="Gene3D" id="3.40.630.30">
    <property type="match status" value="1"/>
</dbReference>
<organism evidence="4 5">
    <name type="scientific">Limnofasciculus baicalensis BBK-W-15</name>
    <dbReference type="NCBI Taxonomy" id="2699891"/>
    <lineage>
        <taxon>Bacteria</taxon>
        <taxon>Bacillati</taxon>
        <taxon>Cyanobacteriota</taxon>
        <taxon>Cyanophyceae</taxon>
        <taxon>Coleofasciculales</taxon>
        <taxon>Coleofasciculaceae</taxon>
        <taxon>Limnofasciculus</taxon>
        <taxon>Limnofasciculus baicalensis</taxon>
    </lineage>
</organism>
<sequence>MNIRNAKETDLPKIIEIYNNSIPSRLSTADTQPISVESRLNWYKKHTPNHHPLWVIEIEKTISSTDKKSPEIAGWLGFQPFYGRPAYDKTAEISLYVSPQYHRQGIGQKLLTHAINQSPKLGLKNLLGFIFAHNEPSLKLFKKNGFQEWGYLPKVAEMDGIERDLIILGYGLIK</sequence>
<dbReference type="RefSeq" id="WP_254014769.1">
    <property type="nucleotide sequence ID" value="NZ_JAMZMM010000464.1"/>
</dbReference>
<dbReference type="PROSITE" id="PS51186">
    <property type="entry name" value="GNAT"/>
    <property type="match status" value="1"/>
</dbReference>
<dbReference type="PANTHER" id="PTHR43072">
    <property type="entry name" value="N-ACETYLTRANSFERASE"/>
    <property type="match status" value="1"/>
</dbReference>
<accession>A0AAE3GWL0</accession>
<evidence type="ECO:0000256" key="1">
    <source>
        <dbReference type="ARBA" id="ARBA00022679"/>
    </source>
</evidence>
<dbReference type="GO" id="GO:0016747">
    <property type="term" value="F:acyltransferase activity, transferring groups other than amino-acyl groups"/>
    <property type="evidence" value="ECO:0007669"/>
    <property type="project" value="InterPro"/>
</dbReference>
<proteinExistence type="predicted"/>
<dbReference type="EMBL" id="JAMZMM010000464">
    <property type="protein sequence ID" value="MCP2732041.1"/>
    <property type="molecule type" value="Genomic_DNA"/>
</dbReference>
<dbReference type="InterPro" id="IPR016181">
    <property type="entry name" value="Acyl_CoA_acyltransferase"/>
</dbReference>
<evidence type="ECO:0000313" key="4">
    <source>
        <dbReference type="EMBL" id="MCP2732041.1"/>
    </source>
</evidence>
<dbReference type="PANTHER" id="PTHR43072:SF23">
    <property type="entry name" value="UPF0039 PROTEIN C11D3.02C"/>
    <property type="match status" value="1"/>
</dbReference>
<evidence type="ECO:0000313" key="5">
    <source>
        <dbReference type="Proteomes" id="UP001204953"/>
    </source>
</evidence>
<keyword evidence="5" id="KW-1185">Reference proteome</keyword>
<dbReference type="CDD" id="cd04301">
    <property type="entry name" value="NAT_SF"/>
    <property type="match status" value="1"/>
</dbReference>
<comment type="caution">
    <text evidence="4">The sequence shown here is derived from an EMBL/GenBank/DDBJ whole genome shotgun (WGS) entry which is preliminary data.</text>
</comment>
<protein>
    <submittedName>
        <fullName evidence="4">GNAT family N-acetyltransferase</fullName>
    </submittedName>
</protein>
<dbReference type="Proteomes" id="UP001204953">
    <property type="component" value="Unassembled WGS sequence"/>
</dbReference>
<evidence type="ECO:0000259" key="3">
    <source>
        <dbReference type="PROSITE" id="PS51186"/>
    </source>
</evidence>
<feature type="domain" description="N-acetyltransferase" evidence="3">
    <location>
        <begin position="1"/>
        <end position="174"/>
    </location>
</feature>